<accession>A0AA39LHC2</accession>
<protein>
    <submittedName>
        <fullName evidence="3">Uncharacterized protein</fullName>
    </submittedName>
</protein>
<proteinExistence type="predicted"/>
<sequence length="480" mass="53761">MAVICHNDTELILTIYRVSSPTLDTRPFILSANRSLVESLERITKQADKWKLGEWDLNLLVNSVFDTEEHRSSFALLTKERSLVVSSERENEWIDEKLGLKVELKEDTLLPHNELVENVFLKQAVDLLSSVLSAALTNTDSFAVLRLFHNVCPDILPVAKRLAATSELTLLQTLISYLMKLEIDGREMENEALKLHEKTLRSFNAALDKIEEQLCEEISIKRNIFKALDIAVEWARSVSTLSSEVLSSIHRAAQFCKSHVDSVVSNFTILGKNSSVSSQNHPKFIRDVHIVLRLLIDRLSLYDVVTLSNAYATPAFKTPIVTAVTPVTEIDTSNAMEETPKADNAHSTLRQTTLLNFDTPCNSESVAEDSSQGGTVDKEDTENSKRSSTTPIRNMADRKPTGKRRSRLSGKAVSKLFPIEEKNDEQEDESSVKNNKRKSLEQPKALKPKKQSRKSEPSVIQKKSAVPSGQRKITSFFGGN</sequence>
<feature type="compositionally biased region" description="Basic and acidic residues" evidence="2">
    <location>
        <begin position="376"/>
        <end position="385"/>
    </location>
</feature>
<dbReference type="Proteomes" id="UP001175271">
    <property type="component" value="Unassembled WGS sequence"/>
</dbReference>
<feature type="coiled-coil region" evidence="1">
    <location>
        <begin position="178"/>
        <end position="213"/>
    </location>
</feature>
<dbReference type="AlphaFoldDB" id="A0AA39LHC2"/>
<evidence type="ECO:0000256" key="1">
    <source>
        <dbReference type="SAM" id="Coils"/>
    </source>
</evidence>
<feature type="compositionally biased region" description="Polar residues" evidence="2">
    <location>
        <begin position="359"/>
        <end position="374"/>
    </location>
</feature>
<evidence type="ECO:0000313" key="3">
    <source>
        <dbReference type="EMBL" id="KAK0397114.1"/>
    </source>
</evidence>
<reference evidence="3" key="1">
    <citation type="submission" date="2023-06" db="EMBL/GenBank/DDBJ databases">
        <title>Genomic analysis of the entomopathogenic nematode Steinernema hermaphroditum.</title>
        <authorList>
            <person name="Schwarz E.M."/>
            <person name="Heppert J.K."/>
            <person name="Baniya A."/>
            <person name="Schwartz H.T."/>
            <person name="Tan C.-H."/>
            <person name="Antoshechkin I."/>
            <person name="Sternberg P.W."/>
            <person name="Goodrich-Blair H."/>
            <person name="Dillman A.R."/>
        </authorList>
    </citation>
    <scope>NUCLEOTIDE SEQUENCE</scope>
    <source>
        <strain evidence="3">PS9179</strain>
        <tissue evidence="3">Whole animal</tissue>
    </source>
</reference>
<dbReference type="EMBL" id="JAUCMV010000005">
    <property type="protein sequence ID" value="KAK0397114.1"/>
    <property type="molecule type" value="Genomic_DNA"/>
</dbReference>
<keyword evidence="1" id="KW-0175">Coiled coil</keyword>
<name>A0AA39LHC2_9BILA</name>
<gene>
    <name evidence="3" type="ORF">QR680_001988</name>
</gene>
<feature type="region of interest" description="Disordered" evidence="2">
    <location>
        <begin position="359"/>
        <end position="480"/>
    </location>
</feature>
<organism evidence="3 4">
    <name type="scientific">Steinernema hermaphroditum</name>
    <dbReference type="NCBI Taxonomy" id="289476"/>
    <lineage>
        <taxon>Eukaryota</taxon>
        <taxon>Metazoa</taxon>
        <taxon>Ecdysozoa</taxon>
        <taxon>Nematoda</taxon>
        <taxon>Chromadorea</taxon>
        <taxon>Rhabditida</taxon>
        <taxon>Tylenchina</taxon>
        <taxon>Panagrolaimomorpha</taxon>
        <taxon>Strongyloidoidea</taxon>
        <taxon>Steinernematidae</taxon>
        <taxon>Steinernema</taxon>
    </lineage>
</organism>
<evidence type="ECO:0000313" key="4">
    <source>
        <dbReference type="Proteomes" id="UP001175271"/>
    </source>
</evidence>
<keyword evidence="4" id="KW-1185">Reference proteome</keyword>
<evidence type="ECO:0000256" key="2">
    <source>
        <dbReference type="SAM" id="MobiDB-lite"/>
    </source>
</evidence>
<comment type="caution">
    <text evidence="3">The sequence shown here is derived from an EMBL/GenBank/DDBJ whole genome shotgun (WGS) entry which is preliminary data.</text>
</comment>